<evidence type="ECO:0008006" key="4">
    <source>
        <dbReference type="Google" id="ProtNLM"/>
    </source>
</evidence>
<organism evidence="2 3">
    <name type="scientific">Engystomops pustulosus</name>
    <name type="common">Tungara frog</name>
    <name type="synonym">Physalaemus pustulosus</name>
    <dbReference type="NCBI Taxonomy" id="76066"/>
    <lineage>
        <taxon>Eukaryota</taxon>
        <taxon>Metazoa</taxon>
        <taxon>Chordata</taxon>
        <taxon>Craniata</taxon>
        <taxon>Vertebrata</taxon>
        <taxon>Euteleostomi</taxon>
        <taxon>Amphibia</taxon>
        <taxon>Batrachia</taxon>
        <taxon>Anura</taxon>
        <taxon>Neobatrachia</taxon>
        <taxon>Hyloidea</taxon>
        <taxon>Leptodactylidae</taxon>
        <taxon>Leiuperinae</taxon>
        <taxon>Engystomops</taxon>
    </lineage>
</organism>
<dbReference type="EMBL" id="WNYA01014734">
    <property type="protein sequence ID" value="KAG8539427.1"/>
    <property type="molecule type" value="Genomic_DNA"/>
</dbReference>
<keyword evidence="3" id="KW-1185">Reference proteome</keyword>
<dbReference type="AlphaFoldDB" id="A0AAV6Z0A5"/>
<protein>
    <recommendedName>
        <fullName evidence="4">RNA-binding protein 6</fullName>
    </recommendedName>
</protein>
<accession>A0AAV6Z0A5</accession>
<evidence type="ECO:0000256" key="1">
    <source>
        <dbReference type="SAM" id="MobiDB-lite"/>
    </source>
</evidence>
<evidence type="ECO:0000313" key="3">
    <source>
        <dbReference type="Proteomes" id="UP000824782"/>
    </source>
</evidence>
<dbReference type="EMBL" id="WNYA01014734">
    <property type="protein sequence ID" value="KAG8539428.1"/>
    <property type="molecule type" value="Genomic_DNA"/>
</dbReference>
<comment type="caution">
    <text evidence="2">The sequence shown here is derived from an EMBL/GenBank/DDBJ whole genome shotgun (WGS) entry which is preliminary data.</text>
</comment>
<feature type="compositionally biased region" description="Pro residues" evidence="1">
    <location>
        <begin position="1"/>
        <end position="11"/>
    </location>
</feature>
<feature type="compositionally biased region" description="Basic and acidic residues" evidence="1">
    <location>
        <begin position="477"/>
        <end position="492"/>
    </location>
</feature>
<feature type="compositionally biased region" description="Basic and acidic residues" evidence="1">
    <location>
        <begin position="590"/>
        <end position="632"/>
    </location>
</feature>
<feature type="region of interest" description="Disordered" evidence="1">
    <location>
        <begin position="1"/>
        <end position="50"/>
    </location>
</feature>
<dbReference type="Proteomes" id="UP000824782">
    <property type="component" value="Unassembled WGS sequence"/>
</dbReference>
<feature type="compositionally biased region" description="Basic and acidic residues" evidence="1">
    <location>
        <begin position="447"/>
        <end position="468"/>
    </location>
</feature>
<dbReference type="EMBL" id="WNYA01014734">
    <property type="protein sequence ID" value="KAG8539426.1"/>
    <property type="molecule type" value="Genomic_DNA"/>
</dbReference>
<sequence>MWDTPRQPPPGFRGEAFTPRIPPGPHPRMRGRPPFPFRDGPRGSNPHFSGPGVAPFMHRDMTIDRHWEQEQLHPSRRPRLNMNYRALEPDMDYREREASIMAARGMPDVDYRHEGAAIAYRERLPPPLIFRERESLEYRRRMLAEMELREREALEQQRQRISSMPDFSQREMEELEYKRRLDALQDIVLRQRESSDLVFRDRGGGDMMQRERSPLDRGLPAHVRESADLDLRFRKPDMNFMDQEKELDYRERMVIGYSHNDTETKGPGPKYMEGANLKETAANKKEVEIPGINSDTDYREKESVDLDYREKETSDSDYRDNTDSDYRDIEAIDSDYWGKESADSDYRERESADTDYRKSEDGTKKSADTKKMPAGGAKMETKEKELKRSMAAPAPVPPGAEQRIPFLPYEEPPIPPPSKMNNKAPVQEGPLSTAKGESDKCAYPGKLDVDFRDQPKPEDLNLDTKEAPSKVLAYPMDIKEPRPGDQDMRSKDMAQAGGDQDFRMGKYLQKKDEDFRGGKEQTSVDILSQSSLLYDFLKLAAKELKQQEKGGARAVAGAHTPEKPAKAKTPHPAPSSKLAAVGQSTGVEFMGRRDTDYRNQEYNDVDLRVARGPDRKSHDDLQPGSKDKDYRRTTIPDGATRIIWLDGLPTGASREEILSALSGAHPLPDDGVNLIGYIPGGCPCE</sequence>
<feature type="compositionally biased region" description="Basic and acidic residues" evidence="1">
    <location>
        <begin position="296"/>
        <end position="371"/>
    </location>
</feature>
<gene>
    <name evidence="2" type="ORF">GDO81_020929</name>
</gene>
<evidence type="ECO:0000313" key="2">
    <source>
        <dbReference type="EMBL" id="KAG8539428.1"/>
    </source>
</evidence>
<feature type="compositionally biased region" description="Basic and acidic residues" evidence="1">
    <location>
        <begin position="379"/>
        <end position="388"/>
    </location>
</feature>
<feature type="region of interest" description="Disordered" evidence="1">
    <location>
        <begin position="258"/>
        <end position="503"/>
    </location>
</feature>
<feature type="region of interest" description="Disordered" evidence="1">
    <location>
        <begin position="546"/>
        <end position="632"/>
    </location>
</feature>
<name>A0AAV6Z0A5_ENGPU</name>
<reference evidence="2" key="1">
    <citation type="thesis" date="2020" institute="ProQuest LLC" country="789 East Eisenhower Parkway, Ann Arbor, MI, USA">
        <title>Comparative Genomics and Chromosome Evolution.</title>
        <authorList>
            <person name="Mudd A.B."/>
        </authorList>
    </citation>
    <scope>NUCLEOTIDE SEQUENCE</scope>
    <source>
        <strain evidence="2">237g6f4</strain>
        <tissue evidence="2">Blood</tissue>
    </source>
</reference>
<proteinExistence type="predicted"/>